<dbReference type="Proteomes" id="UP000269301">
    <property type="component" value="Unassembled WGS sequence"/>
</dbReference>
<sequence length="187" mass="21762">MKKVYILLTDTGTLFTRMIKMYTRKQYNHSSVSFELDFNKVYSFGRKIPHNPFIGGFVKENIRGNLFQNARCAIYSCKVTRDQLEIMENYIKGIEEHSHLYKYNLLGLFSFLLNKPIKREKAFFCSQFVGTVLYKGGVADFKKPLELVTPSDLENLENFHLEYEGELAKLVLHKQFSMVTNSPVSSF</sequence>
<dbReference type="SUPFAM" id="SSF54001">
    <property type="entry name" value="Cysteine proteinases"/>
    <property type="match status" value="1"/>
</dbReference>
<comment type="caution">
    <text evidence="1">The sequence shown here is derived from an EMBL/GenBank/DDBJ whole genome shotgun (WGS) entry which is preliminary data.</text>
</comment>
<dbReference type="RefSeq" id="WP_121206032.1">
    <property type="nucleotide sequence ID" value="NZ_RBZP01000027.1"/>
</dbReference>
<dbReference type="InterPro" id="IPR038765">
    <property type="entry name" value="Papain-like_cys_pep_sf"/>
</dbReference>
<dbReference type="AlphaFoldDB" id="A0A494ZSG5"/>
<dbReference type="OrthoDB" id="1645744at2"/>
<name>A0A494ZSG5_9BACI</name>
<accession>A0A494ZSG5</accession>
<gene>
    <name evidence="1" type="ORF">D8M06_18335</name>
</gene>
<protein>
    <submittedName>
        <fullName evidence="1">Uncharacterized protein</fullName>
    </submittedName>
</protein>
<dbReference type="Gene3D" id="3.90.1720.10">
    <property type="entry name" value="endopeptidase domain like (from Nostoc punctiforme)"/>
    <property type="match status" value="1"/>
</dbReference>
<proteinExistence type="predicted"/>
<keyword evidence="2" id="KW-1185">Reference proteome</keyword>
<dbReference type="EMBL" id="RBZP01000027">
    <property type="protein sequence ID" value="RKQ28790.1"/>
    <property type="molecule type" value="Genomic_DNA"/>
</dbReference>
<evidence type="ECO:0000313" key="2">
    <source>
        <dbReference type="Proteomes" id="UP000269301"/>
    </source>
</evidence>
<evidence type="ECO:0000313" key="1">
    <source>
        <dbReference type="EMBL" id="RKQ28790.1"/>
    </source>
</evidence>
<organism evidence="1 2">
    <name type="scientific">Oceanobacillus halophilus</name>
    <dbReference type="NCBI Taxonomy" id="930130"/>
    <lineage>
        <taxon>Bacteria</taxon>
        <taxon>Bacillati</taxon>
        <taxon>Bacillota</taxon>
        <taxon>Bacilli</taxon>
        <taxon>Bacillales</taxon>
        <taxon>Bacillaceae</taxon>
        <taxon>Oceanobacillus</taxon>
    </lineage>
</organism>
<reference evidence="1 2" key="1">
    <citation type="journal article" date="2016" name="Int. J. Syst. Evol. Microbiol.">
        <title>Oceanobacillus halophilus sp. nov., a novel moderately halophilic bacterium from a hypersaline lake.</title>
        <authorList>
            <person name="Amoozegar M.A."/>
            <person name="Bagheri M."/>
            <person name="Makhdoumi A."/>
            <person name="Nikou M.M."/>
            <person name="Fazeli S.A.S."/>
            <person name="Schumann P."/>
            <person name="Sproer C."/>
            <person name="Sanchez-Porro C."/>
            <person name="Ventosa A."/>
        </authorList>
    </citation>
    <scope>NUCLEOTIDE SEQUENCE [LARGE SCALE GENOMIC DNA]</scope>
    <source>
        <strain evidence="1 2">DSM 23996</strain>
    </source>
</reference>